<comment type="caution">
    <text evidence="1">The sequence shown here is derived from an EMBL/GenBank/DDBJ whole genome shotgun (WGS) entry which is preliminary data.</text>
</comment>
<dbReference type="Proteomes" id="UP000499080">
    <property type="component" value="Unassembled WGS sequence"/>
</dbReference>
<organism evidence="1 2">
    <name type="scientific">Araneus ventricosus</name>
    <name type="common">Orbweaver spider</name>
    <name type="synonym">Epeira ventricosa</name>
    <dbReference type="NCBI Taxonomy" id="182803"/>
    <lineage>
        <taxon>Eukaryota</taxon>
        <taxon>Metazoa</taxon>
        <taxon>Ecdysozoa</taxon>
        <taxon>Arthropoda</taxon>
        <taxon>Chelicerata</taxon>
        <taxon>Arachnida</taxon>
        <taxon>Araneae</taxon>
        <taxon>Araneomorphae</taxon>
        <taxon>Entelegynae</taxon>
        <taxon>Araneoidea</taxon>
        <taxon>Araneidae</taxon>
        <taxon>Araneus</taxon>
    </lineage>
</organism>
<proteinExistence type="predicted"/>
<sequence length="179" mass="20314">MVHLAADALQPQARISIFPYPKPNGFRDFFTIFSRYLAITTRRNKTATPSQFFCKIHATTGTLFQGIQFPEVYTQEVCSQEDLLFAFHLLLHKGAEGIVIGAGNSGRHFYSLMNPDIDLDVRSSGGNWRPATCPSSQRKRTVWQRRYNGLGRHHVAECTNLHVLDKSSVTAIRFEEEIL</sequence>
<evidence type="ECO:0000313" key="1">
    <source>
        <dbReference type="EMBL" id="GBM66474.1"/>
    </source>
</evidence>
<accession>A0A4Y2HM48</accession>
<evidence type="ECO:0000313" key="2">
    <source>
        <dbReference type="Proteomes" id="UP000499080"/>
    </source>
</evidence>
<reference evidence="1 2" key="1">
    <citation type="journal article" date="2019" name="Sci. Rep.">
        <title>Orb-weaving spider Araneus ventricosus genome elucidates the spidroin gene catalogue.</title>
        <authorList>
            <person name="Kono N."/>
            <person name="Nakamura H."/>
            <person name="Ohtoshi R."/>
            <person name="Moran D.A.P."/>
            <person name="Shinohara A."/>
            <person name="Yoshida Y."/>
            <person name="Fujiwara M."/>
            <person name="Mori M."/>
            <person name="Tomita M."/>
            <person name="Arakawa K."/>
        </authorList>
    </citation>
    <scope>NUCLEOTIDE SEQUENCE [LARGE SCALE GENOMIC DNA]</scope>
</reference>
<protein>
    <submittedName>
        <fullName evidence="1">Uncharacterized protein</fullName>
    </submittedName>
</protein>
<dbReference type="AlphaFoldDB" id="A0A4Y2HM48"/>
<gene>
    <name evidence="1" type="ORF">AVEN_129262_1</name>
</gene>
<name>A0A4Y2HM48_ARAVE</name>
<dbReference type="EMBL" id="BGPR01002028">
    <property type="protein sequence ID" value="GBM66474.1"/>
    <property type="molecule type" value="Genomic_DNA"/>
</dbReference>
<keyword evidence="2" id="KW-1185">Reference proteome</keyword>